<evidence type="ECO:0000313" key="2">
    <source>
        <dbReference type="EMBL" id="KAF2825730.1"/>
    </source>
</evidence>
<accession>A0A6A6ZXE6</accession>
<dbReference type="PANTHER" id="PTHR24148:SF73">
    <property type="entry name" value="HET DOMAIN PROTEIN (AFU_ORTHOLOGUE AFUA_8G01020)"/>
    <property type="match status" value="1"/>
</dbReference>
<reference evidence="2" key="1">
    <citation type="journal article" date="2020" name="Stud. Mycol.">
        <title>101 Dothideomycetes genomes: a test case for predicting lifestyles and emergence of pathogens.</title>
        <authorList>
            <person name="Haridas S."/>
            <person name="Albert R."/>
            <person name="Binder M."/>
            <person name="Bloem J."/>
            <person name="Labutti K."/>
            <person name="Salamov A."/>
            <person name="Andreopoulos B."/>
            <person name="Baker S."/>
            <person name="Barry K."/>
            <person name="Bills G."/>
            <person name="Bluhm B."/>
            <person name="Cannon C."/>
            <person name="Castanera R."/>
            <person name="Culley D."/>
            <person name="Daum C."/>
            <person name="Ezra D."/>
            <person name="Gonzalez J."/>
            <person name="Henrissat B."/>
            <person name="Kuo A."/>
            <person name="Liang C."/>
            <person name="Lipzen A."/>
            <person name="Lutzoni F."/>
            <person name="Magnuson J."/>
            <person name="Mondo S."/>
            <person name="Nolan M."/>
            <person name="Ohm R."/>
            <person name="Pangilinan J."/>
            <person name="Park H.-J."/>
            <person name="Ramirez L."/>
            <person name="Alfaro M."/>
            <person name="Sun H."/>
            <person name="Tritt A."/>
            <person name="Yoshinaga Y."/>
            <person name="Zwiers L.-H."/>
            <person name="Turgeon B."/>
            <person name="Goodwin S."/>
            <person name="Spatafora J."/>
            <person name="Crous P."/>
            <person name="Grigoriev I."/>
        </authorList>
    </citation>
    <scope>NUCLEOTIDE SEQUENCE</scope>
    <source>
        <strain evidence="2">CBS 113818</strain>
    </source>
</reference>
<dbReference type="InterPro" id="IPR052895">
    <property type="entry name" value="HetReg/Transcr_Mod"/>
</dbReference>
<evidence type="ECO:0000259" key="1">
    <source>
        <dbReference type="Pfam" id="PF06985"/>
    </source>
</evidence>
<feature type="domain" description="Heterokaryon incompatibility" evidence="1">
    <location>
        <begin position="91"/>
        <end position="229"/>
    </location>
</feature>
<dbReference type="InterPro" id="IPR010730">
    <property type="entry name" value="HET"/>
</dbReference>
<name>A0A6A6ZXE6_9PLEO</name>
<dbReference type="AlphaFoldDB" id="A0A6A6ZXE6"/>
<dbReference type="Pfam" id="PF06985">
    <property type="entry name" value="HET"/>
    <property type="match status" value="1"/>
</dbReference>
<proteinExistence type="predicted"/>
<dbReference type="EMBL" id="MU006227">
    <property type="protein sequence ID" value="KAF2825730.1"/>
    <property type="molecule type" value="Genomic_DNA"/>
</dbReference>
<dbReference type="Proteomes" id="UP000799424">
    <property type="component" value="Unassembled WGS sequence"/>
</dbReference>
<organism evidence="2 3">
    <name type="scientific">Ophiobolus disseminans</name>
    <dbReference type="NCBI Taxonomy" id="1469910"/>
    <lineage>
        <taxon>Eukaryota</taxon>
        <taxon>Fungi</taxon>
        <taxon>Dikarya</taxon>
        <taxon>Ascomycota</taxon>
        <taxon>Pezizomycotina</taxon>
        <taxon>Dothideomycetes</taxon>
        <taxon>Pleosporomycetidae</taxon>
        <taxon>Pleosporales</taxon>
        <taxon>Pleosporineae</taxon>
        <taxon>Phaeosphaeriaceae</taxon>
        <taxon>Ophiobolus</taxon>
    </lineage>
</organism>
<sequence length="684" mass="76542">MVFSKSWPHYRLAGTGNVMTVPTYGYQPLEDESSIRVLVLEPASVHSAPLVATLHNIRIAYQDPNSKETDQQKPNSLLSSNAIPESKLPQYEAVSYAWGDQQPTLSLEILGAAAAGPIAIRPNVDTMLRYLRPRDKPRRLWIDALCINQEDTREQAAQVQHMGEVYRYAQAVVIWIGPPATEYARIDLFFDNLVKYADNQDTKMSKDTWQILRAILEENWFNRRWIIQEALLAKQATMCCGNHSIDFMAFAKSAWLFAQRQPHHMNVPLGIVRKLWMMYKLRLALVPELRSDILSLMIEFSTAQCRNDLDRIYALNALTGIQMKVAYDVPVETVYKRYAEMHVGLGNLAILNCGGAFRSTASIPSWVPDWRSFPGYIPLATKVVPERHEQQMAAASFDESSGRSVFSVNGIKLGTVTRVGSGASFPTWSGDLLHLLQDWYSFFDRNASKGSRRPASKEKLGNQFIATVTLGAVAKRVNALSPGHPYLFDAHSEQSPDVTSVLAHLIHEARLTHGSDSKILKDKNGNQATASKSLESLNDALKNLTYGSPTSRFDLRYDANSLWGSADHPLSNEDPYARNLQPSEFAEIMCRTVAGRTCFWSSDGSFGLSPANMETGDVIVAIPTCPTPYVLRPKSAKSPIKWLKGLSSPSDDEYYKLVGDCYVHDFEPEEVFGNGKDLRRLQIV</sequence>
<keyword evidence="3" id="KW-1185">Reference proteome</keyword>
<evidence type="ECO:0000313" key="3">
    <source>
        <dbReference type="Proteomes" id="UP000799424"/>
    </source>
</evidence>
<gene>
    <name evidence="2" type="ORF">CC86DRAFT_446351</name>
</gene>
<protein>
    <submittedName>
        <fullName evidence="2">HET-domain-containing protein</fullName>
    </submittedName>
</protein>
<dbReference type="PANTHER" id="PTHR24148">
    <property type="entry name" value="ANKYRIN REPEAT DOMAIN-CONTAINING PROTEIN 39 HOMOLOG-RELATED"/>
    <property type="match status" value="1"/>
</dbReference>
<dbReference type="OrthoDB" id="2157530at2759"/>